<feature type="domain" description="Protein kinase" evidence="8">
    <location>
        <begin position="45"/>
        <end position="311"/>
    </location>
</feature>
<keyword evidence="1" id="KW-0723">Serine/threonine-protein kinase</keyword>
<evidence type="ECO:0000256" key="6">
    <source>
        <dbReference type="ARBA" id="ARBA00061588"/>
    </source>
</evidence>
<evidence type="ECO:0000256" key="1">
    <source>
        <dbReference type="ARBA" id="ARBA00022527"/>
    </source>
</evidence>
<dbReference type="GO" id="GO:0004674">
    <property type="term" value="F:protein serine/threonine kinase activity"/>
    <property type="evidence" value="ECO:0007669"/>
    <property type="project" value="UniProtKB-KW"/>
</dbReference>
<evidence type="ECO:0000259" key="8">
    <source>
        <dbReference type="PROSITE" id="PS50011"/>
    </source>
</evidence>
<evidence type="ECO:0000256" key="5">
    <source>
        <dbReference type="ARBA" id="ARBA00022840"/>
    </source>
</evidence>
<evidence type="ECO:0000313" key="9">
    <source>
        <dbReference type="EMBL" id="ADY46485.1"/>
    </source>
</evidence>
<sequence length="397" mass="45134">MYVLHFINWFLGRSISGASIAMRKQDHDDAGPIDLRIGKIVGKRWQIIEKLGEGGCGSVYKVQDIHTMAKAALKAESNCIAGGSVLKLEVQILKRLQGRRYVAQLLQSAKKTLYSYVVMTLFGHSLNFLLKRCRCCSTSTQVRVGINILYGIKQLHEVGFVHRDIKPANLAVGRRGKEVHVIHILDFGLAREFILNNSAGNVEIRPPRSRALFRGTVHYCSTNTHARKEQGRADDLWSMLYVLAEMKGPLPWDRIRGDEQIGRVKSETSDAELFQGSPKELIDIAAHVRTLGYLSRPDYHFIYRKLADVMYKGRYKFSDPFDWEKDKFPHRKNSRIKSKIKSRASNESRSTESKNLASKEDTKNGILADLTPQSDRSTDSEEDLFQEADFEKNELGF</sequence>
<dbReference type="PROSITE" id="PS50011">
    <property type="entry name" value="PROTEIN_KINASE_DOM"/>
    <property type="match status" value="1"/>
</dbReference>
<name>F1L8N1_ASCSU</name>
<dbReference type="GO" id="GO:0005524">
    <property type="term" value="F:ATP binding"/>
    <property type="evidence" value="ECO:0007669"/>
    <property type="project" value="UniProtKB-KW"/>
</dbReference>
<keyword evidence="4 9" id="KW-0418">Kinase</keyword>
<evidence type="ECO:0000256" key="3">
    <source>
        <dbReference type="ARBA" id="ARBA00022741"/>
    </source>
</evidence>
<dbReference type="InterPro" id="IPR000719">
    <property type="entry name" value="Prot_kinase_dom"/>
</dbReference>
<dbReference type="Gene3D" id="1.10.510.10">
    <property type="entry name" value="Transferase(Phosphotransferase) domain 1"/>
    <property type="match status" value="1"/>
</dbReference>
<keyword evidence="3" id="KW-0547">Nucleotide-binding</keyword>
<dbReference type="GO" id="GO:0015630">
    <property type="term" value="C:microtubule cytoskeleton"/>
    <property type="evidence" value="ECO:0007669"/>
    <property type="project" value="UniProtKB-ARBA"/>
</dbReference>
<evidence type="ECO:0000256" key="4">
    <source>
        <dbReference type="ARBA" id="ARBA00022777"/>
    </source>
</evidence>
<dbReference type="InterPro" id="IPR011009">
    <property type="entry name" value="Kinase-like_dom_sf"/>
</dbReference>
<dbReference type="PANTHER" id="PTHR11909">
    <property type="entry name" value="CASEIN KINASE-RELATED"/>
    <property type="match status" value="1"/>
</dbReference>
<dbReference type="InterPro" id="IPR050235">
    <property type="entry name" value="CK1_Ser-Thr_kinase"/>
</dbReference>
<dbReference type="SMART" id="SM00220">
    <property type="entry name" value="S_TKc"/>
    <property type="match status" value="1"/>
</dbReference>
<reference evidence="9" key="1">
    <citation type="journal article" date="2011" name="Genome Res.">
        <title>Deep small RNA sequencing from the nematode Ascaris reveals conservation, functional diversification, and novel developmental profiles.</title>
        <authorList>
            <person name="Wang J."/>
            <person name="Czech B."/>
            <person name="Crunk A."/>
            <person name="Wallace A."/>
            <person name="Mitreva M."/>
            <person name="Hannon G.J."/>
            <person name="Davis R.E."/>
        </authorList>
    </citation>
    <scope>NUCLEOTIDE SEQUENCE</scope>
</reference>
<protein>
    <submittedName>
        <fullName evidence="9">Serine/threonine-protein kinase</fullName>
    </submittedName>
</protein>
<feature type="region of interest" description="Disordered" evidence="7">
    <location>
        <begin position="334"/>
        <end position="397"/>
    </location>
</feature>
<keyword evidence="2" id="KW-0808">Transferase</keyword>
<accession>F1L8N1</accession>
<dbReference type="AlphaFoldDB" id="F1L8N1"/>
<organism evidence="9">
    <name type="scientific">Ascaris suum</name>
    <name type="common">Pig roundworm</name>
    <name type="synonym">Ascaris lumbricoides</name>
    <dbReference type="NCBI Taxonomy" id="6253"/>
    <lineage>
        <taxon>Eukaryota</taxon>
        <taxon>Metazoa</taxon>
        <taxon>Ecdysozoa</taxon>
        <taxon>Nematoda</taxon>
        <taxon>Chromadorea</taxon>
        <taxon>Rhabditida</taxon>
        <taxon>Spirurina</taxon>
        <taxon>Ascaridomorpha</taxon>
        <taxon>Ascaridoidea</taxon>
        <taxon>Ascarididae</taxon>
        <taxon>Ascaris</taxon>
    </lineage>
</organism>
<comment type="similarity">
    <text evidence="6">Belongs to the protein kinase superfamily. CK1 Ser/Thr protein kinase family.</text>
</comment>
<dbReference type="Pfam" id="PF00069">
    <property type="entry name" value="Pkinase"/>
    <property type="match status" value="1"/>
</dbReference>
<dbReference type="SUPFAM" id="SSF56112">
    <property type="entry name" value="Protein kinase-like (PK-like)"/>
    <property type="match status" value="1"/>
</dbReference>
<dbReference type="EMBL" id="JI173901">
    <property type="protein sequence ID" value="ADY46485.1"/>
    <property type="molecule type" value="mRNA"/>
</dbReference>
<keyword evidence="5" id="KW-0067">ATP-binding</keyword>
<evidence type="ECO:0000256" key="2">
    <source>
        <dbReference type="ARBA" id="ARBA00022679"/>
    </source>
</evidence>
<dbReference type="FunFam" id="3.30.200.20:FF:000358">
    <property type="entry name" value="Tau tubulin kinase 2b"/>
    <property type="match status" value="1"/>
</dbReference>
<proteinExistence type="evidence at transcript level"/>
<feature type="compositionally biased region" description="Basic and acidic residues" evidence="7">
    <location>
        <begin position="344"/>
        <end position="363"/>
    </location>
</feature>
<evidence type="ECO:0000256" key="7">
    <source>
        <dbReference type="SAM" id="MobiDB-lite"/>
    </source>
</evidence>